<dbReference type="RefSeq" id="WP_114089463.1">
    <property type="nucleotide sequence ID" value="NZ_JPWH01000015.1"/>
</dbReference>
<name>A0A367WX64_9PROT</name>
<dbReference type="AlphaFoldDB" id="A0A367WX64"/>
<sequence length="573" mass="63371">MQLQHIELSKLKDAAINMRHAKAAPNVADILPSVKARGVLVPLLVRPNGDGASFEIVAGRRRYFAAKAVADDGGAVEPLPCAVMEPGDDAAALEASMLENLARLDPDEMTQYETFVRLTKTGKSVADIAATFGITELMVKRRLALGELLPKIREAYRNEDIDAETVRHLTMATKRQQRDWLKLFNDPDEYAPRGWQLKQWLFGGQQISTEVALFPLNAYKGQIVTDLFGEKGYFADADQFWQLQNEAIAAKRDALLEDGWTEVEILEPGQRFHSWEHEKKPKKDGGRVYITVSHGGEVEVHEGWLTAKEAKAKRRAKASKDDPATDGKPARPELTNPAQNYIELHRHAAARHALLNHPGVALRLMVAHAIGGSALWRTEADPQATRKEETAESVAKSKAETALAEERKAVLKLLGLPAHGHSVVRSNGDDYRVVELFAALLKLTDEDVMRVLAIVMAETLEAGTAVVEALGAHLKVDMRDYWEADDAFFDLLRDKAAVNAMVRHVGGKAVADANVSATTKVQKKIVRDFITGDGRKKAEGWLPRYMEFPFKAYTKKGGGRLTDNVARIKSLMS</sequence>
<evidence type="ECO:0000256" key="1">
    <source>
        <dbReference type="SAM" id="MobiDB-lite"/>
    </source>
</evidence>
<evidence type="ECO:0000259" key="2">
    <source>
        <dbReference type="SMART" id="SM00470"/>
    </source>
</evidence>
<gene>
    <name evidence="3" type="ORF">TH25_17150</name>
</gene>
<dbReference type="GO" id="GO:0005694">
    <property type="term" value="C:chromosome"/>
    <property type="evidence" value="ECO:0007669"/>
    <property type="project" value="TreeGrafter"/>
</dbReference>
<evidence type="ECO:0000313" key="3">
    <source>
        <dbReference type="EMBL" id="RCK45967.1"/>
    </source>
</evidence>
<accession>A0A367WX64</accession>
<comment type="caution">
    <text evidence="3">The sequence shown here is derived from an EMBL/GenBank/DDBJ whole genome shotgun (WGS) entry which is preliminary data.</text>
</comment>
<dbReference type="Gene3D" id="1.10.10.2830">
    <property type="match status" value="1"/>
</dbReference>
<evidence type="ECO:0000313" key="4">
    <source>
        <dbReference type="Proteomes" id="UP000252517"/>
    </source>
</evidence>
<reference evidence="3 4" key="1">
    <citation type="submission" date="2014-07" db="EMBL/GenBank/DDBJ databases">
        <title>Draft genome sequence of Thalassospira profundimaris S25-3-2.</title>
        <authorList>
            <person name="Lai Q."/>
            <person name="Shao Z."/>
        </authorList>
    </citation>
    <scope>NUCLEOTIDE SEQUENCE [LARGE SCALE GENOMIC DNA]</scope>
    <source>
        <strain evidence="3 4">S25-3-2</strain>
    </source>
</reference>
<dbReference type="SUPFAM" id="SSF110849">
    <property type="entry name" value="ParB/Sulfiredoxin"/>
    <property type="match status" value="1"/>
</dbReference>
<dbReference type="Gene3D" id="3.90.1530.30">
    <property type="match status" value="1"/>
</dbReference>
<dbReference type="PANTHER" id="PTHR33375">
    <property type="entry name" value="CHROMOSOME-PARTITIONING PROTEIN PARB-RELATED"/>
    <property type="match status" value="1"/>
</dbReference>
<feature type="region of interest" description="Disordered" evidence="1">
    <location>
        <begin position="309"/>
        <end position="335"/>
    </location>
</feature>
<dbReference type="Pfam" id="PF02195">
    <property type="entry name" value="ParB_N"/>
    <property type="match status" value="1"/>
</dbReference>
<dbReference type="PANTHER" id="PTHR33375:SF7">
    <property type="entry name" value="CHROMOSOME 2-PARTITIONING PROTEIN PARB-RELATED"/>
    <property type="match status" value="1"/>
</dbReference>
<dbReference type="InterPro" id="IPR003115">
    <property type="entry name" value="ParB_N"/>
</dbReference>
<dbReference type="InterPro" id="IPR036086">
    <property type="entry name" value="ParB/Sulfiredoxin_sf"/>
</dbReference>
<dbReference type="SMART" id="SM00470">
    <property type="entry name" value="ParB"/>
    <property type="match status" value="1"/>
</dbReference>
<dbReference type="SUPFAM" id="SSF109709">
    <property type="entry name" value="KorB DNA-binding domain-like"/>
    <property type="match status" value="1"/>
</dbReference>
<dbReference type="Proteomes" id="UP000252517">
    <property type="component" value="Unassembled WGS sequence"/>
</dbReference>
<dbReference type="EMBL" id="JPWH01000015">
    <property type="protein sequence ID" value="RCK45967.1"/>
    <property type="molecule type" value="Genomic_DNA"/>
</dbReference>
<dbReference type="GO" id="GO:0007059">
    <property type="term" value="P:chromosome segregation"/>
    <property type="evidence" value="ECO:0007669"/>
    <property type="project" value="TreeGrafter"/>
</dbReference>
<proteinExistence type="predicted"/>
<organism evidence="3 4">
    <name type="scientific">Thalassospira profundimaris</name>
    <dbReference type="NCBI Taxonomy" id="502049"/>
    <lineage>
        <taxon>Bacteria</taxon>
        <taxon>Pseudomonadati</taxon>
        <taxon>Pseudomonadota</taxon>
        <taxon>Alphaproteobacteria</taxon>
        <taxon>Rhodospirillales</taxon>
        <taxon>Thalassospiraceae</taxon>
        <taxon>Thalassospira</taxon>
    </lineage>
</organism>
<dbReference type="InterPro" id="IPR050336">
    <property type="entry name" value="Chromosome_partition/occlusion"/>
</dbReference>
<feature type="compositionally biased region" description="Basic and acidic residues" evidence="1">
    <location>
        <begin position="318"/>
        <end position="331"/>
    </location>
</feature>
<protein>
    <submittedName>
        <fullName evidence="3">Chromosome partitioning protein ParB</fullName>
    </submittedName>
</protein>
<feature type="domain" description="ParB-like N-terminal" evidence="2">
    <location>
        <begin position="4"/>
        <end position="101"/>
    </location>
</feature>
<dbReference type="OrthoDB" id="9813122at2"/>